<protein>
    <submittedName>
        <fullName evidence="1 3">Uncharacterized protein</fullName>
    </submittedName>
</protein>
<organism evidence="3">
    <name type="scientific">Brugia timori</name>
    <dbReference type="NCBI Taxonomy" id="42155"/>
    <lineage>
        <taxon>Eukaryota</taxon>
        <taxon>Metazoa</taxon>
        <taxon>Ecdysozoa</taxon>
        <taxon>Nematoda</taxon>
        <taxon>Chromadorea</taxon>
        <taxon>Rhabditida</taxon>
        <taxon>Spirurina</taxon>
        <taxon>Spiruromorpha</taxon>
        <taxon>Filarioidea</taxon>
        <taxon>Onchocercidae</taxon>
        <taxon>Brugia</taxon>
    </lineage>
</organism>
<sequence length="41" mass="5097">MLLSRLRIFEIIPERRRPTVGLSQNNLRNYKTSFTRYWTIR</sequence>
<keyword evidence="2" id="KW-1185">Reference proteome</keyword>
<dbReference type="EMBL" id="UZAG01022895">
    <property type="protein sequence ID" value="VDO55078.1"/>
    <property type="molecule type" value="Genomic_DNA"/>
</dbReference>
<evidence type="ECO:0000313" key="2">
    <source>
        <dbReference type="Proteomes" id="UP000280834"/>
    </source>
</evidence>
<reference evidence="1 2" key="2">
    <citation type="submission" date="2018-11" db="EMBL/GenBank/DDBJ databases">
        <authorList>
            <consortium name="Pathogen Informatics"/>
        </authorList>
    </citation>
    <scope>NUCLEOTIDE SEQUENCE [LARGE SCALE GENOMIC DNA]</scope>
</reference>
<dbReference type="AlphaFoldDB" id="A0A0R3RCA6"/>
<dbReference type="WBParaSite" id="BTMF_0001767501-mRNA-1">
    <property type="protein sequence ID" value="BTMF_0001767501-mRNA-1"/>
    <property type="gene ID" value="BTMF_0001767501"/>
</dbReference>
<evidence type="ECO:0000313" key="1">
    <source>
        <dbReference type="EMBL" id="VDO55078.1"/>
    </source>
</evidence>
<evidence type="ECO:0000313" key="3">
    <source>
        <dbReference type="WBParaSite" id="BTMF_0001767501-mRNA-1"/>
    </source>
</evidence>
<name>A0A0R3RCA6_9BILA</name>
<accession>A0A0R3RCA6</accession>
<dbReference type="Proteomes" id="UP000280834">
    <property type="component" value="Unassembled WGS sequence"/>
</dbReference>
<proteinExistence type="predicted"/>
<gene>
    <name evidence="1" type="ORF">BTMF_LOCUS15644</name>
</gene>
<reference evidence="3" key="1">
    <citation type="submission" date="2017-02" db="UniProtKB">
        <authorList>
            <consortium name="WormBaseParasite"/>
        </authorList>
    </citation>
    <scope>IDENTIFICATION</scope>
</reference>